<keyword evidence="3" id="KW-1185">Reference proteome</keyword>
<sequence>MSGLQDAALQAAETIQTAHINPAPSVQHDLAPSTAAERRQPVEIDADMDGDVEPDVRDDEIPVSILRPTPRRPQMPPLPDLRFEQSYLASIKDAKGWQGVAIITIRDQILMPLVQGLAWTLVVSGWRYVNRDVKLSGQTIGAKIRRWWWGVNNWHIPDGTGTLRDEKVAESVEEYVTTQFSSGGLADD</sequence>
<dbReference type="GO" id="GO:0000423">
    <property type="term" value="P:mitophagy"/>
    <property type="evidence" value="ECO:0007669"/>
    <property type="project" value="InterPro"/>
</dbReference>
<dbReference type="RefSeq" id="XP_007680585.1">
    <property type="nucleotide sequence ID" value="XM_007682395.1"/>
</dbReference>
<protein>
    <recommendedName>
        <fullName evidence="4">DUF1770-domain-containing protein</fullName>
    </recommendedName>
</protein>
<dbReference type="OMA" id="GWRHWNR"/>
<reference evidence="2 3" key="1">
    <citation type="journal article" date="2012" name="PLoS Pathog.">
        <title>Diverse lifestyles and strategies of plant pathogenesis encoded in the genomes of eighteen Dothideomycetes fungi.</title>
        <authorList>
            <person name="Ohm R.A."/>
            <person name="Feau N."/>
            <person name="Henrissat B."/>
            <person name="Schoch C.L."/>
            <person name="Horwitz B.A."/>
            <person name="Barry K.W."/>
            <person name="Condon B.J."/>
            <person name="Copeland A.C."/>
            <person name="Dhillon B."/>
            <person name="Glaser F."/>
            <person name="Hesse C.N."/>
            <person name="Kosti I."/>
            <person name="LaButti K."/>
            <person name="Lindquist E.A."/>
            <person name="Lucas S."/>
            <person name="Salamov A.A."/>
            <person name="Bradshaw R.E."/>
            <person name="Ciuffetti L."/>
            <person name="Hamelin R.C."/>
            <person name="Kema G.H.J."/>
            <person name="Lawrence C."/>
            <person name="Scott J.A."/>
            <person name="Spatafora J.W."/>
            <person name="Turgeon B.G."/>
            <person name="de Wit P.J.G.M."/>
            <person name="Zhong S."/>
            <person name="Goodwin S.B."/>
            <person name="Grigoriev I.V."/>
        </authorList>
    </citation>
    <scope>NUCLEOTIDE SEQUENCE [LARGE SCALE GENOMIC DNA]</scope>
    <source>
        <strain evidence="2 3">UAMH 10762</strain>
    </source>
</reference>
<feature type="compositionally biased region" description="Acidic residues" evidence="1">
    <location>
        <begin position="44"/>
        <end position="55"/>
    </location>
</feature>
<evidence type="ECO:0000313" key="3">
    <source>
        <dbReference type="Proteomes" id="UP000011761"/>
    </source>
</evidence>
<proteinExistence type="predicted"/>
<evidence type="ECO:0000256" key="1">
    <source>
        <dbReference type="SAM" id="MobiDB-lite"/>
    </source>
</evidence>
<dbReference type="KEGG" id="bcom:BAUCODRAFT_151535"/>
<evidence type="ECO:0000313" key="2">
    <source>
        <dbReference type="EMBL" id="EMC92083.1"/>
    </source>
</evidence>
<organism evidence="2 3">
    <name type="scientific">Baudoinia panamericana (strain UAMH 10762)</name>
    <name type="common">Angels' share fungus</name>
    <name type="synonym">Baudoinia compniacensis (strain UAMH 10762)</name>
    <dbReference type="NCBI Taxonomy" id="717646"/>
    <lineage>
        <taxon>Eukaryota</taxon>
        <taxon>Fungi</taxon>
        <taxon>Dikarya</taxon>
        <taxon>Ascomycota</taxon>
        <taxon>Pezizomycotina</taxon>
        <taxon>Dothideomycetes</taxon>
        <taxon>Dothideomycetidae</taxon>
        <taxon>Mycosphaerellales</taxon>
        <taxon>Teratosphaeriaceae</taxon>
        <taxon>Baudoinia</taxon>
    </lineage>
</organism>
<dbReference type="eggNOG" id="ENOG502SAKD">
    <property type="taxonomic scope" value="Eukaryota"/>
</dbReference>
<dbReference type="PANTHER" id="PTHR38699:SF1">
    <property type="entry name" value="MITOPHAGY RECEPTOR ATG43"/>
    <property type="match status" value="1"/>
</dbReference>
<dbReference type="GO" id="GO:0140580">
    <property type="term" value="F:mitochondrion autophagosome adaptor activity"/>
    <property type="evidence" value="ECO:0007669"/>
    <property type="project" value="InterPro"/>
</dbReference>
<dbReference type="HOGENOM" id="CLU_101474_0_0_1"/>
<dbReference type="GeneID" id="19109144"/>
<dbReference type="AlphaFoldDB" id="M2ML48"/>
<feature type="region of interest" description="Disordered" evidence="1">
    <location>
        <begin position="19"/>
        <end position="55"/>
    </location>
</feature>
<name>M2ML48_BAUPA</name>
<dbReference type="OrthoDB" id="2430343at2759"/>
<dbReference type="PANTHER" id="PTHR38699">
    <property type="entry name" value="CHROMOSOME 1, WHOLE GENOME SHOTGUN SEQUENCE"/>
    <property type="match status" value="1"/>
</dbReference>
<evidence type="ECO:0008006" key="4">
    <source>
        <dbReference type="Google" id="ProtNLM"/>
    </source>
</evidence>
<gene>
    <name evidence="2" type="ORF">BAUCODRAFT_151535</name>
</gene>
<dbReference type="InterPro" id="IPR013898">
    <property type="entry name" value="Atg43"/>
</dbReference>
<dbReference type="EMBL" id="KB445562">
    <property type="protein sequence ID" value="EMC92083.1"/>
    <property type="molecule type" value="Genomic_DNA"/>
</dbReference>
<accession>M2ML48</accession>
<dbReference type="Pfam" id="PF08589">
    <property type="entry name" value="ATG43"/>
    <property type="match status" value="1"/>
</dbReference>
<dbReference type="Proteomes" id="UP000011761">
    <property type="component" value="Unassembled WGS sequence"/>
</dbReference>